<organism evidence="12 13">
    <name type="scientific">Sinanodonta woodiana</name>
    <name type="common">Chinese pond mussel</name>
    <name type="synonym">Anodonta woodiana</name>
    <dbReference type="NCBI Taxonomy" id="1069815"/>
    <lineage>
        <taxon>Eukaryota</taxon>
        <taxon>Metazoa</taxon>
        <taxon>Spiralia</taxon>
        <taxon>Lophotrochozoa</taxon>
        <taxon>Mollusca</taxon>
        <taxon>Bivalvia</taxon>
        <taxon>Autobranchia</taxon>
        <taxon>Heteroconchia</taxon>
        <taxon>Palaeoheterodonta</taxon>
        <taxon>Unionida</taxon>
        <taxon>Unionoidea</taxon>
        <taxon>Unionidae</taxon>
        <taxon>Unioninae</taxon>
        <taxon>Sinanodonta</taxon>
    </lineage>
</organism>
<dbReference type="CDD" id="cd01671">
    <property type="entry name" value="CARD"/>
    <property type="match status" value="1"/>
</dbReference>
<dbReference type="AlphaFoldDB" id="A0ABD3V5J1"/>
<dbReference type="Pfam" id="PF02721">
    <property type="entry name" value="DUF223"/>
    <property type="match status" value="1"/>
</dbReference>
<dbReference type="GO" id="GO:0005634">
    <property type="term" value="C:nucleus"/>
    <property type="evidence" value="ECO:0007669"/>
    <property type="project" value="UniProtKB-SubCell"/>
</dbReference>
<dbReference type="Proteomes" id="UP001634394">
    <property type="component" value="Unassembled WGS sequence"/>
</dbReference>
<feature type="region of interest" description="Disordered" evidence="10">
    <location>
        <begin position="159"/>
        <end position="236"/>
    </location>
</feature>
<dbReference type="PROSITE" id="PS50209">
    <property type="entry name" value="CARD"/>
    <property type="match status" value="1"/>
</dbReference>
<comment type="subunit">
    <text evidence="9">Component of the heterotrimeric canonical replication protein A complex (RPA).</text>
</comment>
<feature type="compositionally biased region" description="Polar residues" evidence="10">
    <location>
        <begin position="164"/>
        <end position="206"/>
    </location>
</feature>
<comment type="function">
    <text evidence="9">As part of the heterotrimeric replication protein A complex (RPA/RP-A), binds and stabilizes single-stranded DNA intermediates, that form during DNA replication or upon DNA stress. It prevents their reannealing and in parallel, recruits and activates different proteins and complexes involved in DNA metabolism. Thereby, it plays an essential role both in DNA replication and the cellular response to DNA damage.</text>
</comment>
<dbReference type="GO" id="GO:0008270">
    <property type="term" value="F:zinc ion binding"/>
    <property type="evidence" value="ECO:0007669"/>
    <property type="project" value="UniProtKB-KW"/>
</dbReference>
<dbReference type="FunFam" id="2.40.50.140:FF:000090">
    <property type="entry name" value="Replication protein A subunit"/>
    <property type="match status" value="1"/>
</dbReference>
<sequence>MTSGGSHEESSQTMASIQLENVREEFEDKFHVQVLQQCLPKLVEDLHIDNILDHIGCKGIIHHVKIRDIREQTTTSEKTRKLIQYLVEGDEQSYHTFKECLVESNQSQLRISLEDVEKKTKANDHTYIDLTKDEELDSNVDLTCSQGADDASVIVISSLESDDPSTSNWDRSSNAKTDSDSQMISSKRPVNTISSLSKGSTVNKSNVPAAAAATTGSDGSSHSIKSSTPTMPTGGRVHSIASLIPYQNRWRIRARVTQKSNIRTWSNSRGEGKLFSVNLVDESGEIKATGFTDTVDKFFNLLEVNKVFYISRAALKTANKQYSNVKNDYEMTFNNDTCIEPCEDDVDLPSMTFSFVKINELEKIQPNGLVDVIGTLKQCGDVSTVIGKQSQREITKRELQLVDQSGMVVALTLWGKEAESFDGSGNPVLAIKGARVSDWGGRSLSVLASSQLIINPDIREAHLLRGWYDREGSNMDFAGFKSETGSGASGGGMNWKFFCQVKSENLGQGDKANYFTSKGTVIFLRKENCMYQACPTETCNRKVIDQGNGMFRCEKCNKSFPDFKWRMILWVNLADFSDNQWVTCFQESAETILGKTAAELGHLRESNEAAFDQVFQDALFKSCIIKLRAKVETYNDESRLKTVCTTANPINWQEHGRRLVDEINKMIDS</sequence>
<gene>
    <name evidence="12" type="ORF">ACJMK2_011608</name>
</gene>
<keyword evidence="13" id="KW-1185">Reference proteome</keyword>
<dbReference type="CDD" id="cd04475">
    <property type="entry name" value="RPA1_DBD_B"/>
    <property type="match status" value="1"/>
</dbReference>
<evidence type="ECO:0000256" key="6">
    <source>
        <dbReference type="ARBA" id="ARBA00022833"/>
    </source>
</evidence>
<dbReference type="Gene3D" id="2.40.50.140">
    <property type="entry name" value="Nucleic acid-binding proteins"/>
    <property type="match status" value="3"/>
</dbReference>
<evidence type="ECO:0000256" key="4">
    <source>
        <dbReference type="ARBA" id="ARBA00022723"/>
    </source>
</evidence>
<dbReference type="FunFam" id="2.40.50.140:FF:000041">
    <property type="entry name" value="Replication protein A subunit"/>
    <property type="match status" value="1"/>
</dbReference>
<evidence type="ECO:0000256" key="8">
    <source>
        <dbReference type="ARBA" id="ARBA00023242"/>
    </source>
</evidence>
<dbReference type="Gene3D" id="1.10.533.10">
    <property type="entry name" value="Death Domain, Fas"/>
    <property type="match status" value="1"/>
</dbReference>
<dbReference type="Pfam" id="PF16900">
    <property type="entry name" value="REPA_OB_2"/>
    <property type="match status" value="1"/>
</dbReference>
<dbReference type="FunFam" id="2.40.50.140:FF:000064">
    <property type="entry name" value="Replication protein A subunit"/>
    <property type="match status" value="1"/>
</dbReference>
<name>A0ABD3V5J1_SINWO</name>
<evidence type="ECO:0000256" key="9">
    <source>
        <dbReference type="RuleBase" id="RU364130"/>
    </source>
</evidence>
<dbReference type="InterPro" id="IPR013955">
    <property type="entry name" value="Rep_factor-A_C"/>
</dbReference>
<dbReference type="SUPFAM" id="SSF50249">
    <property type="entry name" value="Nucleic acid-binding proteins"/>
    <property type="match status" value="3"/>
</dbReference>
<evidence type="ECO:0000313" key="12">
    <source>
        <dbReference type="EMBL" id="KAL3856902.1"/>
    </source>
</evidence>
<dbReference type="PANTHER" id="PTHR47165:SF4">
    <property type="entry name" value="OS03G0429900 PROTEIN"/>
    <property type="match status" value="1"/>
</dbReference>
<dbReference type="GO" id="GO:0003677">
    <property type="term" value="F:DNA binding"/>
    <property type="evidence" value="ECO:0007669"/>
    <property type="project" value="UniProtKB-KW"/>
</dbReference>
<protein>
    <recommendedName>
        <fullName evidence="9">Replication protein A subunit</fullName>
    </recommendedName>
</protein>
<evidence type="ECO:0000256" key="5">
    <source>
        <dbReference type="ARBA" id="ARBA00022771"/>
    </source>
</evidence>
<evidence type="ECO:0000256" key="10">
    <source>
        <dbReference type="SAM" id="MobiDB-lite"/>
    </source>
</evidence>
<keyword evidence="3 9" id="KW-0235">DNA replication</keyword>
<comment type="similarity">
    <text evidence="2 9">Belongs to the replication factor A protein 1 family.</text>
</comment>
<dbReference type="NCBIfam" id="TIGR00617">
    <property type="entry name" value="rpa1"/>
    <property type="match status" value="1"/>
</dbReference>
<dbReference type="InterPro" id="IPR003871">
    <property type="entry name" value="RFA1B/D_OB_1st"/>
</dbReference>
<keyword evidence="5 9" id="KW-0863">Zinc-finger</keyword>
<evidence type="ECO:0000256" key="2">
    <source>
        <dbReference type="ARBA" id="ARBA00005690"/>
    </source>
</evidence>
<dbReference type="InterPro" id="IPR031657">
    <property type="entry name" value="REPA_OB_2"/>
</dbReference>
<evidence type="ECO:0000256" key="3">
    <source>
        <dbReference type="ARBA" id="ARBA00022705"/>
    </source>
</evidence>
<dbReference type="CDD" id="cd04476">
    <property type="entry name" value="RPA1_DBD_C"/>
    <property type="match status" value="1"/>
</dbReference>
<feature type="domain" description="CARD" evidence="11">
    <location>
        <begin position="27"/>
        <end position="116"/>
    </location>
</feature>
<evidence type="ECO:0000313" key="13">
    <source>
        <dbReference type="Proteomes" id="UP001634394"/>
    </source>
</evidence>
<keyword evidence="7 9" id="KW-0238">DNA-binding</keyword>
<dbReference type="PANTHER" id="PTHR47165">
    <property type="entry name" value="OS03G0429900 PROTEIN"/>
    <property type="match status" value="1"/>
</dbReference>
<dbReference type="InterPro" id="IPR012340">
    <property type="entry name" value="NA-bd_OB-fold"/>
</dbReference>
<comment type="subcellular location">
    <subcellularLocation>
        <location evidence="1 9">Nucleus</location>
    </subcellularLocation>
</comment>
<reference evidence="12 13" key="1">
    <citation type="submission" date="2024-11" db="EMBL/GenBank/DDBJ databases">
        <title>Chromosome-level genome assembly of the freshwater bivalve Anodonta woodiana.</title>
        <authorList>
            <person name="Chen X."/>
        </authorList>
    </citation>
    <scope>NUCLEOTIDE SEQUENCE [LARGE SCALE GENOMIC DNA]</scope>
    <source>
        <strain evidence="12">MN2024</strain>
        <tissue evidence="12">Gills</tissue>
    </source>
</reference>
<feature type="compositionally biased region" description="Low complexity" evidence="10">
    <location>
        <begin position="209"/>
        <end position="227"/>
    </location>
</feature>
<keyword evidence="8 9" id="KW-0539">Nucleus</keyword>
<evidence type="ECO:0000259" key="11">
    <source>
        <dbReference type="PROSITE" id="PS50209"/>
    </source>
</evidence>
<dbReference type="EMBL" id="JBJQND010000013">
    <property type="protein sequence ID" value="KAL3856902.1"/>
    <property type="molecule type" value="Genomic_DNA"/>
</dbReference>
<dbReference type="SUPFAM" id="SSF47986">
    <property type="entry name" value="DEATH domain"/>
    <property type="match status" value="1"/>
</dbReference>
<dbReference type="Pfam" id="PF00619">
    <property type="entry name" value="CARD"/>
    <property type="match status" value="1"/>
</dbReference>
<dbReference type="CDD" id="cd04474">
    <property type="entry name" value="RPA1_DBD_A"/>
    <property type="match status" value="1"/>
</dbReference>
<dbReference type="InterPro" id="IPR001315">
    <property type="entry name" value="CARD"/>
</dbReference>
<accession>A0ABD3V5J1</accession>
<dbReference type="GO" id="GO:0006260">
    <property type="term" value="P:DNA replication"/>
    <property type="evidence" value="ECO:0007669"/>
    <property type="project" value="UniProtKB-KW"/>
</dbReference>
<comment type="caution">
    <text evidence="12">The sequence shown here is derived from an EMBL/GenBank/DDBJ whole genome shotgun (WGS) entry which is preliminary data.</text>
</comment>
<keyword evidence="4 9" id="KW-0479">Metal-binding</keyword>
<dbReference type="InterPro" id="IPR047192">
    <property type="entry name" value="Euk_RPA1_DBD_C"/>
</dbReference>
<evidence type="ECO:0000256" key="1">
    <source>
        <dbReference type="ARBA" id="ARBA00004123"/>
    </source>
</evidence>
<evidence type="ECO:0000256" key="7">
    <source>
        <dbReference type="ARBA" id="ARBA00023125"/>
    </source>
</evidence>
<dbReference type="InterPro" id="IPR004591">
    <property type="entry name" value="Rfa1"/>
</dbReference>
<dbReference type="InterPro" id="IPR011029">
    <property type="entry name" value="DEATH-like_dom_sf"/>
</dbReference>
<proteinExistence type="inferred from homology"/>
<keyword evidence="6 9" id="KW-0862">Zinc</keyword>
<dbReference type="Pfam" id="PF08646">
    <property type="entry name" value="Rep_fac-A_C"/>
    <property type="match status" value="1"/>
</dbReference>